<keyword evidence="3 4" id="KW-0472">Membrane</keyword>
<evidence type="ECO:0000313" key="6">
    <source>
        <dbReference type="EMBL" id="QDT53814.1"/>
    </source>
</evidence>
<feature type="transmembrane region" description="Helical" evidence="4">
    <location>
        <begin position="132"/>
        <end position="153"/>
    </location>
</feature>
<dbReference type="Gene3D" id="1.20.1250.20">
    <property type="entry name" value="MFS general substrate transporter like domains"/>
    <property type="match status" value="2"/>
</dbReference>
<feature type="transmembrane region" description="Helical" evidence="4">
    <location>
        <begin position="290"/>
        <end position="315"/>
    </location>
</feature>
<feature type="transmembrane region" description="Helical" evidence="4">
    <location>
        <begin position="165"/>
        <end position="185"/>
    </location>
</feature>
<feature type="domain" description="Major facilitator superfamily (MFS) profile" evidence="5">
    <location>
        <begin position="1"/>
        <end position="402"/>
    </location>
</feature>
<dbReference type="KEGG" id="ccos:Pan44_18380"/>
<dbReference type="PROSITE" id="PS50850">
    <property type="entry name" value="MFS"/>
    <property type="match status" value="1"/>
</dbReference>
<dbReference type="OrthoDB" id="9797740at2"/>
<dbReference type="Pfam" id="PF07690">
    <property type="entry name" value="MFS_1"/>
    <property type="match status" value="1"/>
</dbReference>
<keyword evidence="1 4" id="KW-0812">Transmembrane</keyword>
<dbReference type="GO" id="GO:0022857">
    <property type="term" value="F:transmembrane transporter activity"/>
    <property type="evidence" value="ECO:0007669"/>
    <property type="project" value="InterPro"/>
</dbReference>
<gene>
    <name evidence="6" type="primary">yycB</name>
    <name evidence="6" type="ORF">Pan44_18380</name>
</gene>
<feature type="transmembrane region" description="Helical" evidence="4">
    <location>
        <begin position="353"/>
        <end position="370"/>
    </location>
</feature>
<proteinExistence type="predicted"/>
<feature type="transmembrane region" description="Helical" evidence="4">
    <location>
        <begin position="79"/>
        <end position="96"/>
    </location>
</feature>
<evidence type="ECO:0000256" key="1">
    <source>
        <dbReference type="ARBA" id="ARBA00022692"/>
    </source>
</evidence>
<feature type="transmembrane region" description="Helical" evidence="4">
    <location>
        <begin position="221"/>
        <end position="243"/>
    </location>
</feature>
<dbReference type="InterPro" id="IPR011701">
    <property type="entry name" value="MFS"/>
</dbReference>
<protein>
    <submittedName>
        <fullName evidence="6">Putative transporter YycB</fullName>
    </submittedName>
</protein>
<dbReference type="PANTHER" id="PTHR23523">
    <property type="match status" value="1"/>
</dbReference>
<dbReference type="InterPro" id="IPR036259">
    <property type="entry name" value="MFS_trans_sf"/>
</dbReference>
<keyword evidence="7" id="KW-1185">Reference proteome</keyword>
<dbReference type="RefSeq" id="WP_145029325.1">
    <property type="nucleotide sequence ID" value="NZ_CP036271.1"/>
</dbReference>
<evidence type="ECO:0000313" key="7">
    <source>
        <dbReference type="Proteomes" id="UP000315700"/>
    </source>
</evidence>
<dbReference type="AlphaFoldDB" id="A0A517SCH2"/>
<dbReference type="FunCoup" id="A0A517SCH2">
    <property type="interactions" value="55"/>
</dbReference>
<evidence type="ECO:0000256" key="3">
    <source>
        <dbReference type="ARBA" id="ARBA00023136"/>
    </source>
</evidence>
<dbReference type="PANTHER" id="PTHR23523:SF2">
    <property type="entry name" value="2-NITROIMIDAZOLE TRANSPORTER"/>
    <property type="match status" value="1"/>
</dbReference>
<accession>A0A517SCH2</accession>
<reference evidence="6 7" key="1">
    <citation type="submission" date="2019-02" db="EMBL/GenBank/DDBJ databases">
        <title>Deep-cultivation of Planctomycetes and their phenomic and genomic characterization uncovers novel biology.</title>
        <authorList>
            <person name="Wiegand S."/>
            <person name="Jogler M."/>
            <person name="Boedeker C."/>
            <person name="Pinto D."/>
            <person name="Vollmers J."/>
            <person name="Rivas-Marin E."/>
            <person name="Kohn T."/>
            <person name="Peeters S.H."/>
            <person name="Heuer A."/>
            <person name="Rast P."/>
            <person name="Oberbeckmann S."/>
            <person name="Bunk B."/>
            <person name="Jeske O."/>
            <person name="Meyerdierks A."/>
            <person name="Storesund J.E."/>
            <person name="Kallscheuer N."/>
            <person name="Luecker S."/>
            <person name="Lage O.M."/>
            <person name="Pohl T."/>
            <person name="Merkel B.J."/>
            <person name="Hornburger P."/>
            <person name="Mueller R.-W."/>
            <person name="Bruemmer F."/>
            <person name="Labrenz M."/>
            <person name="Spormann A.M."/>
            <person name="Op den Camp H."/>
            <person name="Overmann J."/>
            <person name="Amann R."/>
            <person name="Jetten M.S.M."/>
            <person name="Mascher T."/>
            <person name="Medema M.H."/>
            <person name="Devos D.P."/>
            <person name="Kaster A.-K."/>
            <person name="Ovreas L."/>
            <person name="Rohde M."/>
            <person name="Galperin M.Y."/>
            <person name="Jogler C."/>
        </authorList>
    </citation>
    <scope>NUCLEOTIDE SEQUENCE [LARGE SCALE GENOMIC DNA]</scope>
    <source>
        <strain evidence="6 7">Pan44</strain>
    </source>
</reference>
<organism evidence="6 7">
    <name type="scientific">Caulifigura coniformis</name>
    <dbReference type="NCBI Taxonomy" id="2527983"/>
    <lineage>
        <taxon>Bacteria</taxon>
        <taxon>Pseudomonadati</taxon>
        <taxon>Planctomycetota</taxon>
        <taxon>Planctomycetia</taxon>
        <taxon>Planctomycetales</taxon>
        <taxon>Planctomycetaceae</taxon>
        <taxon>Caulifigura</taxon>
    </lineage>
</organism>
<evidence type="ECO:0000256" key="4">
    <source>
        <dbReference type="SAM" id="Phobius"/>
    </source>
</evidence>
<evidence type="ECO:0000259" key="5">
    <source>
        <dbReference type="PROSITE" id="PS50850"/>
    </source>
</evidence>
<feature type="transmembrane region" description="Helical" evidence="4">
    <location>
        <begin position="102"/>
        <end position="125"/>
    </location>
</feature>
<dbReference type="EMBL" id="CP036271">
    <property type="protein sequence ID" value="QDT53814.1"/>
    <property type="molecule type" value="Genomic_DNA"/>
</dbReference>
<feature type="transmembrane region" description="Helical" evidence="4">
    <location>
        <begin position="263"/>
        <end position="283"/>
    </location>
</feature>
<evidence type="ECO:0000256" key="2">
    <source>
        <dbReference type="ARBA" id="ARBA00022989"/>
    </source>
</evidence>
<feature type="transmembrane region" description="Helical" evidence="4">
    <location>
        <begin position="376"/>
        <end position="398"/>
    </location>
</feature>
<keyword evidence="2 4" id="KW-1133">Transmembrane helix</keyword>
<feature type="transmembrane region" description="Helical" evidence="4">
    <location>
        <begin position="321"/>
        <end position="341"/>
    </location>
</feature>
<dbReference type="Proteomes" id="UP000315700">
    <property type="component" value="Chromosome"/>
</dbReference>
<dbReference type="InterPro" id="IPR020846">
    <property type="entry name" value="MFS_dom"/>
</dbReference>
<dbReference type="InParanoid" id="A0A517SCH2"/>
<sequence length="403" mass="41611">MKPAAWTSSDVLLLIALIALALNLRSPFTAVAPIVGEIQAELQINKTVAGLLTSIPVLCFGLLAPVASRCIARTSVETSILISLSGVLAGIMLRSAGGVSLALAGTFLIGASITIGNIVSLVLIARDFPARAAAVMGLYTSALNVGPMLTAALSEPLAKAIGWRWALVSWGLLAIAALVLWWRVIVRRRIARSVLDPQATAALQNATPPVASATHVLRRPVVWLLVAGFAAHLFIYYGLAAWLPEYLQQAARMSPTRAGLATAFFQLFALAGTLGVPALSATGRFARSTLLLVIAIAWLATTLGLLLAPALWPAWCMTGGFASGGGITVIFMLAMAAANGLDENRNISAAVQGLGYLIAASGPVAVGGIAEWTGSWGGGFALMTACGIMLAVVAQALARVVNA</sequence>
<dbReference type="InterPro" id="IPR052524">
    <property type="entry name" value="MFS_Cyanate_Porter"/>
</dbReference>
<feature type="transmembrane region" description="Helical" evidence="4">
    <location>
        <begin position="50"/>
        <end position="67"/>
    </location>
</feature>
<name>A0A517SCH2_9PLAN</name>
<dbReference type="SUPFAM" id="SSF103473">
    <property type="entry name" value="MFS general substrate transporter"/>
    <property type="match status" value="1"/>
</dbReference>